<keyword evidence="2 6" id="KW-0547">Nucleotide-binding</keyword>
<keyword evidence="4 6" id="KW-0238">DNA-binding</keyword>
<dbReference type="OrthoDB" id="9807064at2"/>
<dbReference type="GO" id="GO:0009249">
    <property type="term" value="P:protein lipoylation"/>
    <property type="evidence" value="ECO:0007669"/>
    <property type="project" value="UniProtKB-ARBA"/>
</dbReference>
<comment type="similarity">
    <text evidence="6">Belongs to the biotin--protein ligase family.</text>
</comment>
<protein>
    <recommendedName>
        <fullName evidence="6">Bifunctional ligase/repressor BirA</fullName>
    </recommendedName>
    <alternativeName>
        <fullName evidence="6">Biotin--[acetyl-CoA-carboxylase] ligase</fullName>
        <ecNumber evidence="6">6.3.4.15</ecNumber>
    </alternativeName>
    <alternativeName>
        <fullName evidence="6">Biotin--protein ligase</fullName>
    </alternativeName>
    <alternativeName>
        <fullName evidence="6">Biotin-[acetyl-CoA carboxylase] synthetase</fullName>
    </alternativeName>
</protein>
<dbReference type="GO" id="GO:0005737">
    <property type="term" value="C:cytoplasm"/>
    <property type="evidence" value="ECO:0007669"/>
    <property type="project" value="TreeGrafter"/>
</dbReference>
<organism evidence="8 9">
    <name type="scientific">Peribacillus glennii</name>
    <dbReference type="NCBI Taxonomy" id="2303991"/>
    <lineage>
        <taxon>Bacteria</taxon>
        <taxon>Bacillati</taxon>
        <taxon>Bacillota</taxon>
        <taxon>Bacilli</taxon>
        <taxon>Bacillales</taxon>
        <taxon>Bacillaceae</taxon>
        <taxon>Peribacillus</taxon>
    </lineage>
</organism>
<keyword evidence="6" id="KW-0804">Transcription</keyword>
<keyword evidence="3 6" id="KW-0067">ATP-binding</keyword>
<dbReference type="InterPro" id="IPR045864">
    <property type="entry name" value="aa-tRNA-synth_II/BPL/LPL"/>
</dbReference>
<dbReference type="SUPFAM" id="SSF55681">
    <property type="entry name" value="Class II aaRS and biotin synthetases"/>
    <property type="match status" value="1"/>
</dbReference>
<dbReference type="GO" id="GO:0006355">
    <property type="term" value="P:regulation of DNA-templated transcription"/>
    <property type="evidence" value="ECO:0007669"/>
    <property type="project" value="UniProtKB-UniRule"/>
</dbReference>
<accession>A0A372LGU0</accession>
<dbReference type="Pfam" id="PF08279">
    <property type="entry name" value="HTH_11"/>
    <property type="match status" value="1"/>
</dbReference>
<dbReference type="NCBIfam" id="TIGR00121">
    <property type="entry name" value="birA_ligase"/>
    <property type="match status" value="1"/>
</dbReference>
<gene>
    <name evidence="6" type="primary">birA</name>
    <name evidence="8" type="ORF">D0466_06450</name>
</gene>
<dbReference type="GO" id="GO:0005524">
    <property type="term" value="F:ATP binding"/>
    <property type="evidence" value="ECO:0007669"/>
    <property type="project" value="UniProtKB-UniRule"/>
</dbReference>
<dbReference type="GO" id="GO:0004077">
    <property type="term" value="F:biotin--[biotin carboxyl-carrier protein] ligase activity"/>
    <property type="evidence" value="ECO:0007669"/>
    <property type="project" value="UniProtKB-UniRule"/>
</dbReference>
<reference evidence="8 9" key="1">
    <citation type="submission" date="2018-08" db="EMBL/GenBank/DDBJ databases">
        <title>Bacillus chawlae sp. nov., Bacillus glennii sp. nov., and Bacillus saganii sp. nov. Isolated from the Vehicle Assembly Building at Kennedy Space Center where the Viking Spacecraft were Assembled.</title>
        <authorList>
            <person name="Seuylemezian A."/>
            <person name="Vaishampayan P."/>
        </authorList>
    </citation>
    <scope>NUCLEOTIDE SEQUENCE [LARGE SCALE GENOMIC DNA]</scope>
    <source>
        <strain evidence="8 9">V44-8</strain>
    </source>
</reference>
<dbReference type="EMBL" id="QVTD01000003">
    <property type="protein sequence ID" value="RFU65518.1"/>
    <property type="molecule type" value="Genomic_DNA"/>
</dbReference>
<dbReference type="InterPro" id="IPR011991">
    <property type="entry name" value="ArsR-like_HTH"/>
</dbReference>
<feature type="domain" description="BPL/LPL catalytic" evidence="7">
    <location>
        <begin position="75"/>
        <end position="266"/>
    </location>
</feature>
<comment type="catalytic activity">
    <reaction evidence="6">
        <text>biotin + L-lysyl-[protein] + ATP = N(6)-biotinyl-L-lysyl-[protein] + AMP + diphosphate + H(+)</text>
        <dbReference type="Rhea" id="RHEA:11756"/>
        <dbReference type="Rhea" id="RHEA-COMP:9752"/>
        <dbReference type="Rhea" id="RHEA-COMP:10505"/>
        <dbReference type="ChEBI" id="CHEBI:15378"/>
        <dbReference type="ChEBI" id="CHEBI:29969"/>
        <dbReference type="ChEBI" id="CHEBI:30616"/>
        <dbReference type="ChEBI" id="CHEBI:33019"/>
        <dbReference type="ChEBI" id="CHEBI:57586"/>
        <dbReference type="ChEBI" id="CHEBI:83144"/>
        <dbReference type="ChEBI" id="CHEBI:456215"/>
        <dbReference type="EC" id="6.3.4.15"/>
    </reaction>
</comment>
<comment type="caution">
    <text evidence="6">Lacks conserved residue(s) required for the propagation of feature annotation.</text>
</comment>
<evidence type="ECO:0000313" key="8">
    <source>
        <dbReference type="EMBL" id="RFU65518.1"/>
    </source>
</evidence>
<dbReference type="PANTHER" id="PTHR12835">
    <property type="entry name" value="BIOTIN PROTEIN LIGASE"/>
    <property type="match status" value="1"/>
</dbReference>
<dbReference type="PROSITE" id="PS51733">
    <property type="entry name" value="BPL_LPL_CATALYTIC"/>
    <property type="match status" value="1"/>
</dbReference>
<dbReference type="Gene3D" id="3.30.930.10">
    <property type="entry name" value="Bira Bifunctional Protein, Domain 2"/>
    <property type="match status" value="1"/>
</dbReference>
<evidence type="ECO:0000256" key="3">
    <source>
        <dbReference type="ARBA" id="ARBA00022840"/>
    </source>
</evidence>
<dbReference type="InterPro" id="IPR036390">
    <property type="entry name" value="WH_DNA-bd_sf"/>
</dbReference>
<dbReference type="Pfam" id="PF03099">
    <property type="entry name" value="BPL_LplA_LipB"/>
    <property type="match status" value="1"/>
</dbReference>
<proteinExistence type="inferred from homology"/>
<evidence type="ECO:0000256" key="1">
    <source>
        <dbReference type="ARBA" id="ARBA00022598"/>
    </source>
</evidence>
<dbReference type="InterPro" id="IPR030855">
    <property type="entry name" value="Bifunct_BirA"/>
</dbReference>
<dbReference type="Proteomes" id="UP000262939">
    <property type="component" value="Unassembled WGS sequence"/>
</dbReference>
<keyword evidence="6" id="KW-0805">Transcription regulation</keyword>
<evidence type="ECO:0000256" key="5">
    <source>
        <dbReference type="ARBA" id="ARBA00023267"/>
    </source>
</evidence>
<dbReference type="CDD" id="cd16442">
    <property type="entry name" value="BPL"/>
    <property type="match status" value="1"/>
</dbReference>
<dbReference type="InterPro" id="IPR008988">
    <property type="entry name" value="Transcriptional_repressor_C"/>
</dbReference>
<keyword evidence="9" id="KW-1185">Reference proteome</keyword>
<dbReference type="SUPFAM" id="SSF46785">
    <property type="entry name" value="Winged helix' DNA-binding domain"/>
    <property type="match status" value="1"/>
</dbReference>
<name>A0A372LGU0_9BACI</name>
<evidence type="ECO:0000256" key="4">
    <source>
        <dbReference type="ARBA" id="ARBA00023125"/>
    </source>
</evidence>
<comment type="caution">
    <text evidence="8">The sequence shown here is derived from an EMBL/GenBank/DDBJ whole genome shotgun (WGS) entry which is preliminary data.</text>
</comment>
<dbReference type="Pfam" id="PF02237">
    <property type="entry name" value="BPL_C"/>
    <property type="match status" value="1"/>
</dbReference>
<keyword evidence="1 6" id="KW-0436">Ligase</keyword>
<dbReference type="InterPro" id="IPR013196">
    <property type="entry name" value="HTH_11"/>
</dbReference>
<dbReference type="CDD" id="cd00090">
    <property type="entry name" value="HTH_ARSR"/>
    <property type="match status" value="1"/>
</dbReference>
<dbReference type="InterPro" id="IPR004408">
    <property type="entry name" value="Biotin_CoA_COase_ligase"/>
</dbReference>
<keyword evidence="6" id="KW-0678">Repressor</keyword>
<dbReference type="PANTHER" id="PTHR12835:SF5">
    <property type="entry name" value="BIOTIN--PROTEIN LIGASE"/>
    <property type="match status" value="1"/>
</dbReference>
<dbReference type="Gene3D" id="2.30.30.100">
    <property type="match status" value="1"/>
</dbReference>
<dbReference type="AlphaFoldDB" id="A0A372LGU0"/>
<dbReference type="Gene3D" id="1.10.10.10">
    <property type="entry name" value="Winged helix-like DNA-binding domain superfamily/Winged helix DNA-binding domain"/>
    <property type="match status" value="1"/>
</dbReference>
<dbReference type="GO" id="GO:0016740">
    <property type="term" value="F:transferase activity"/>
    <property type="evidence" value="ECO:0007669"/>
    <property type="project" value="UniProtKB-ARBA"/>
</dbReference>
<dbReference type="GO" id="GO:0003677">
    <property type="term" value="F:DNA binding"/>
    <property type="evidence" value="ECO:0007669"/>
    <property type="project" value="UniProtKB-UniRule"/>
</dbReference>
<keyword evidence="5 6" id="KW-0092">Biotin</keyword>
<dbReference type="InterPro" id="IPR004143">
    <property type="entry name" value="BPL_LPL_catalytic"/>
</dbReference>
<dbReference type="InterPro" id="IPR003142">
    <property type="entry name" value="BPL_C"/>
</dbReference>
<evidence type="ECO:0000259" key="7">
    <source>
        <dbReference type="PROSITE" id="PS51733"/>
    </source>
</evidence>
<evidence type="ECO:0000256" key="2">
    <source>
        <dbReference type="ARBA" id="ARBA00022741"/>
    </source>
</evidence>
<dbReference type="InterPro" id="IPR036388">
    <property type="entry name" value="WH-like_DNA-bd_sf"/>
</dbReference>
<comment type="function">
    <text evidence="6">Acts both as a biotin--[acetyl-CoA-carboxylase] ligase and a repressor.</text>
</comment>
<feature type="binding site" evidence="6">
    <location>
        <position position="122"/>
    </location>
    <ligand>
        <name>biotin</name>
        <dbReference type="ChEBI" id="CHEBI:57586"/>
    </ligand>
</feature>
<dbReference type="HAMAP" id="MF_00978">
    <property type="entry name" value="Bifunct_BirA"/>
    <property type="match status" value="1"/>
</dbReference>
<sequence>MARTLQSDIRTKLIEAFSKADGNFISGQEIAEYIGCSRTAVWKHIEELRSEGYILEAVRKKGYRIVTKPEKVTANEIQLGLAAEVFGKAIHYEETVDSTQKIAHRLAGSGAPEGTLVVAEEQSFGKGRLSRNWYSPKYTGIWMSLILRPNIPFQQAPQLTLLAAVAVVQGIEEATELMPGIKWPNDILINGKKVTGILTELQAEADRIHSVIIGIGINVNQKNGDFPEDLLEKASSLFIETGHQVSRAKLIQHILVKMEILYKLYLEQGFAPIKVLWESYAVSLGKEIKASTLTETIHGTALGITEEGVLLVEGHDGQIHNIYSADIELP</sequence>
<dbReference type="EC" id="6.3.4.15" evidence="6"/>
<feature type="DNA-binding region" description="H-T-H motif" evidence="6">
    <location>
        <begin position="27"/>
        <end position="46"/>
    </location>
</feature>
<feature type="binding site" evidence="6">
    <location>
        <position position="193"/>
    </location>
    <ligand>
        <name>biotin</name>
        <dbReference type="ChEBI" id="CHEBI:57586"/>
    </ligand>
</feature>
<evidence type="ECO:0000313" key="9">
    <source>
        <dbReference type="Proteomes" id="UP000262939"/>
    </source>
</evidence>
<evidence type="ECO:0000256" key="6">
    <source>
        <dbReference type="HAMAP-Rule" id="MF_00978"/>
    </source>
</evidence>
<dbReference type="SUPFAM" id="SSF50037">
    <property type="entry name" value="C-terminal domain of transcriptional repressors"/>
    <property type="match status" value="1"/>
</dbReference>